<feature type="transmembrane region" description="Helical" evidence="1">
    <location>
        <begin position="110"/>
        <end position="128"/>
    </location>
</feature>
<keyword evidence="1" id="KW-0472">Membrane</keyword>
<organism evidence="2 3">
    <name type="scientific">Spirosoma flavum</name>
    <dbReference type="NCBI Taxonomy" id="2048557"/>
    <lineage>
        <taxon>Bacteria</taxon>
        <taxon>Pseudomonadati</taxon>
        <taxon>Bacteroidota</taxon>
        <taxon>Cytophagia</taxon>
        <taxon>Cytophagales</taxon>
        <taxon>Cytophagaceae</taxon>
        <taxon>Spirosoma</taxon>
    </lineage>
</organism>
<evidence type="ECO:0000256" key="1">
    <source>
        <dbReference type="SAM" id="Phobius"/>
    </source>
</evidence>
<gene>
    <name evidence="2" type="ORF">ACFS25_06700</name>
</gene>
<accession>A0ABW6AFA6</accession>
<proteinExistence type="predicted"/>
<dbReference type="EMBL" id="JBHUOM010000002">
    <property type="protein sequence ID" value="MFD2933464.1"/>
    <property type="molecule type" value="Genomic_DNA"/>
</dbReference>
<evidence type="ECO:0000313" key="3">
    <source>
        <dbReference type="Proteomes" id="UP001597512"/>
    </source>
</evidence>
<feature type="transmembrane region" description="Helical" evidence="1">
    <location>
        <begin position="84"/>
        <end position="104"/>
    </location>
</feature>
<feature type="transmembrane region" description="Helical" evidence="1">
    <location>
        <begin position="140"/>
        <end position="157"/>
    </location>
</feature>
<protein>
    <recommendedName>
        <fullName evidence="4">UbiA family prenyltransferase</fullName>
    </recommendedName>
</protein>
<keyword evidence="3" id="KW-1185">Reference proteome</keyword>
<dbReference type="RefSeq" id="WP_381497846.1">
    <property type="nucleotide sequence ID" value="NZ_JBHUOM010000002.1"/>
</dbReference>
<reference evidence="3" key="1">
    <citation type="journal article" date="2019" name="Int. J. Syst. Evol. Microbiol.">
        <title>The Global Catalogue of Microorganisms (GCM) 10K type strain sequencing project: providing services to taxonomists for standard genome sequencing and annotation.</title>
        <authorList>
            <consortium name="The Broad Institute Genomics Platform"/>
            <consortium name="The Broad Institute Genome Sequencing Center for Infectious Disease"/>
            <person name="Wu L."/>
            <person name="Ma J."/>
        </authorList>
    </citation>
    <scope>NUCLEOTIDE SEQUENCE [LARGE SCALE GENOMIC DNA]</scope>
    <source>
        <strain evidence="3">KCTC 52490</strain>
    </source>
</reference>
<dbReference type="Proteomes" id="UP001597512">
    <property type="component" value="Unassembled WGS sequence"/>
</dbReference>
<evidence type="ECO:0000313" key="2">
    <source>
        <dbReference type="EMBL" id="MFD2933464.1"/>
    </source>
</evidence>
<sequence>MLNYLRNVYYLSFPVVVGAVLSNRMASRLSDVEPVHWATPIVLALVVFIIYTVDRLLDIRKPNADYPNQPLTARHQFHRTHAQVLWRVVIGATSLAFVLTFFLPGSVVKFGIVLGGICAAYVGAVFRLPARHPALLLKEPLVAMLYAAGVWGSVWVQRPSVSSIEIAEGLMFLGIAFQNLILFAVMEQLETPDQSLFSLATAWGLDSCDLILRWLTFVIVLTGFALCFITTDRFAQRSALMLALMSLTLYGIQRYPDYFLRNERYRWLGDGVFWMPILVL</sequence>
<feature type="transmembrane region" description="Helical" evidence="1">
    <location>
        <begin position="35"/>
        <end position="53"/>
    </location>
</feature>
<evidence type="ECO:0008006" key="4">
    <source>
        <dbReference type="Google" id="ProtNLM"/>
    </source>
</evidence>
<comment type="caution">
    <text evidence="2">The sequence shown here is derived from an EMBL/GenBank/DDBJ whole genome shotgun (WGS) entry which is preliminary data.</text>
</comment>
<keyword evidence="1" id="KW-0812">Transmembrane</keyword>
<name>A0ABW6AFA6_9BACT</name>
<keyword evidence="1" id="KW-1133">Transmembrane helix</keyword>
<feature type="transmembrane region" description="Helical" evidence="1">
    <location>
        <begin position="210"/>
        <end position="231"/>
    </location>
</feature>
<feature type="transmembrane region" description="Helical" evidence="1">
    <location>
        <begin position="7"/>
        <end position="23"/>
    </location>
</feature>